<feature type="compositionally biased region" description="Polar residues" evidence="4">
    <location>
        <begin position="788"/>
        <end position="803"/>
    </location>
</feature>
<feature type="compositionally biased region" description="Polar residues" evidence="4">
    <location>
        <begin position="465"/>
        <end position="476"/>
    </location>
</feature>
<dbReference type="SUPFAM" id="SSF52058">
    <property type="entry name" value="L domain-like"/>
    <property type="match status" value="1"/>
</dbReference>
<feature type="coiled-coil region" evidence="3">
    <location>
        <begin position="1385"/>
        <end position="1418"/>
    </location>
</feature>
<evidence type="ECO:0000256" key="3">
    <source>
        <dbReference type="SAM" id="Coils"/>
    </source>
</evidence>
<proteinExistence type="predicted"/>
<evidence type="ECO:0000259" key="5">
    <source>
        <dbReference type="PROSITE" id="PS50106"/>
    </source>
</evidence>
<feature type="region of interest" description="Disordered" evidence="4">
    <location>
        <begin position="1441"/>
        <end position="1461"/>
    </location>
</feature>
<dbReference type="SUPFAM" id="SSF50156">
    <property type="entry name" value="PDZ domain-like"/>
    <property type="match status" value="4"/>
</dbReference>
<feature type="region of interest" description="Disordered" evidence="4">
    <location>
        <begin position="460"/>
        <end position="481"/>
    </location>
</feature>
<feature type="domain" description="PDZ" evidence="5">
    <location>
        <begin position="871"/>
        <end position="958"/>
    </location>
</feature>
<evidence type="ECO:0000313" key="6">
    <source>
        <dbReference type="EMBL" id="CAG6782960.1"/>
    </source>
</evidence>
<dbReference type="InterPro" id="IPR032675">
    <property type="entry name" value="LRR_dom_sf"/>
</dbReference>
<feature type="domain" description="PDZ" evidence="5">
    <location>
        <begin position="691"/>
        <end position="778"/>
    </location>
</feature>
<dbReference type="FunFam" id="3.80.10.10:FF:000076">
    <property type="entry name" value="protein lap4 isoform X23"/>
    <property type="match status" value="1"/>
</dbReference>
<dbReference type="Gene3D" id="2.30.42.10">
    <property type="match status" value="4"/>
</dbReference>
<feature type="compositionally biased region" description="Polar residues" evidence="4">
    <location>
        <begin position="1758"/>
        <end position="1769"/>
    </location>
</feature>
<feature type="domain" description="PDZ" evidence="5">
    <location>
        <begin position="1257"/>
        <end position="1349"/>
    </location>
</feature>
<dbReference type="FunFam" id="3.80.10.10:FF:000118">
    <property type="entry name" value="Leucine rich repeat containing 7"/>
    <property type="match status" value="1"/>
</dbReference>
<dbReference type="CDD" id="cd06701">
    <property type="entry name" value="PDZ4_Scribble-like"/>
    <property type="match status" value="1"/>
</dbReference>
<dbReference type="InterPro" id="IPR055414">
    <property type="entry name" value="LRR_R13L4/SHOC2-like"/>
</dbReference>
<dbReference type="CDD" id="cd06704">
    <property type="entry name" value="PDZ1_Scribble-like"/>
    <property type="match status" value="1"/>
</dbReference>
<feature type="region of interest" description="Disordered" evidence="4">
    <location>
        <begin position="1934"/>
        <end position="2002"/>
    </location>
</feature>
<dbReference type="Pfam" id="PF13855">
    <property type="entry name" value="LRR_8"/>
    <property type="match status" value="2"/>
</dbReference>
<feature type="compositionally biased region" description="Polar residues" evidence="4">
    <location>
        <begin position="974"/>
        <end position="987"/>
    </location>
</feature>
<dbReference type="InterPro" id="IPR050614">
    <property type="entry name" value="Synaptic_Scaffolding_LAP-MAGUK"/>
</dbReference>
<keyword evidence="3" id="KW-0175">Coiled coil</keyword>
<dbReference type="GO" id="GO:0098968">
    <property type="term" value="P:neurotransmitter receptor transport postsynaptic membrane to endosome"/>
    <property type="evidence" value="ECO:0007669"/>
    <property type="project" value="TreeGrafter"/>
</dbReference>
<feature type="region of interest" description="Disordered" evidence="4">
    <location>
        <begin position="1546"/>
        <end position="1566"/>
    </location>
</feature>
<dbReference type="CDD" id="cd06703">
    <property type="entry name" value="PDZ2_Scribble-like"/>
    <property type="match status" value="1"/>
</dbReference>
<dbReference type="FunFam" id="2.30.42.10:FF:000074">
    <property type="entry name" value="protein scribble homolog isoform X2"/>
    <property type="match status" value="1"/>
</dbReference>
<dbReference type="GO" id="GO:0005912">
    <property type="term" value="C:adherens junction"/>
    <property type="evidence" value="ECO:0007669"/>
    <property type="project" value="TreeGrafter"/>
</dbReference>
<feature type="compositionally biased region" description="Low complexity" evidence="4">
    <location>
        <begin position="1965"/>
        <end position="1985"/>
    </location>
</feature>
<dbReference type="GO" id="GO:0045197">
    <property type="term" value="P:establishment or maintenance of epithelial cell apical/basal polarity"/>
    <property type="evidence" value="ECO:0007669"/>
    <property type="project" value="TreeGrafter"/>
</dbReference>
<keyword evidence="1" id="KW-0433">Leucine-rich repeat</keyword>
<feature type="region of interest" description="Disordered" evidence="4">
    <location>
        <begin position="1473"/>
        <end position="1507"/>
    </location>
</feature>
<name>A0A8D9BDJ8_9HEMI</name>
<dbReference type="InterPro" id="IPR001478">
    <property type="entry name" value="PDZ"/>
</dbReference>
<feature type="region of interest" description="Disordered" evidence="4">
    <location>
        <begin position="2295"/>
        <end position="2351"/>
    </location>
</feature>
<feature type="compositionally biased region" description="Polar residues" evidence="4">
    <location>
        <begin position="1948"/>
        <end position="1957"/>
    </location>
</feature>
<reference evidence="6" key="1">
    <citation type="submission" date="2021-05" db="EMBL/GenBank/DDBJ databases">
        <authorList>
            <person name="Alioto T."/>
            <person name="Alioto T."/>
            <person name="Gomez Garrido J."/>
        </authorList>
    </citation>
    <scope>NUCLEOTIDE SEQUENCE</scope>
</reference>
<feature type="compositionally biased region" description="Pro residues" evidence="4">
    <location>
        <begin position="1046"/>
        <end position="1057"/>
    </location>
</feature>
<keyword evidence="2" id="KW-0677">Repeat</keyword>
<dbReference type="PROSITE" id="PS51450">
    <property type="entry name" value="LRR"/>
    <property type="match status" value="4"/>
</dbReference>
<evidence type="ECO:0000256" key="4">
    <source>
        <dbReference type="SAM" id="MobiDB-lite"/>
    </source>
</evidence>
<evidence type="ECO:0000256" key="2">
    <source>
        <dbReference type="ARBA" id="ARBA00022737"/>
    </source>
</evidence>
<feature type="region of interest" description="Disordered" evidence="4">
    <location>
        <begin position="1637"/>
        <end position="1659"/>
    </location>
</feature>
<dbReference type="PROSITE" id="PS50106">
    <property type="entry name" value="PDZ"/>
    <property type="match status" value="4"/>
</dbReference>
<dbReference type="SMART" id="SM00364">
    <property type="entry name" value="LRR_BAC"/>
    <property type="match status" value="12"/>
</dbReference>
<dbReference type="GO" id="GO:0045211">
    <property type="term" value="C:postsynaptic membrane"/>
    <property type="evidence" value="ECO:0007669"/>
    <property type="project" value="TreeGrafter"/>
</dbReference>
<feature type="region of interest" description="Disordered" evidence="4">
    <location>
        <begin position="1354"/>
        <end position="1381"/>
    </location>
</feature>
<dbReference type="GO" id="GO:0016323">
    <property type="term" value="C:basolateral plasma membrane"/>
    <property type="evidence" value="ECO:0007669"/>
    <property type="project" value="TreeGrafter"/>
</dbReference>
<feature type="compositionally biased region" description="Polar residues" evidence="4">
    <location>
        <begin position="1487"/>
        <end position="1504"/>
    </location>
</feature>
<feature type="compositionally biased region" description="Low complexity" evidence="4">
    <location>
        <begin position="1033"/>
        <end position="1045"/>
    </location>
</feature>
<feature type="region of interest" description="Disordered" evidence="4">
    <location>
        <begin position="1758"/>
        <end position="1810"/>
    </location>
</feature>
<feature type="compositionally biased region" description="Basic residues" evidence="4">
    <location>
        <begin position="2335"/>
        <end position="2351"/>
    </location>
</feature>
<dbReference type="GO" id="GO:0098609">
    <property type="term" value="P:cell-cell adhesion"/>
    <property type="evidence" value="ECO:0007669"/>
    <property type="project" value="TreeGrafter"/>
</dbReference>
<dbReference type="GO" id="GO:0098887">
    <property type="term" value="P:neurotransmitter receptor transport, endosome to postsynaptic membrane"/>
    <property type="evidence" value="ECO:0007669"/>
    <property type="project" value="TreeGrafter"/>
</dbReference>
<dbReference type="GO" id="GO:0043113">
    <property type="term" value="P:receptor clustering"/>
    <property type="evidence" value="ECO:0007669"/>
    <property type="project" value="TreeGrafter"/>
</dbReference>
<dbReference type="InterPro" id="IPR001611">
    <property type="entry name" value="Leu-rich_rpt"/>
</dbReference>
<dbReference type="GO" id="GO:0019901">
    <property type="term" value="F:protein kinase binding"/>
    <property type="evidence" value="ECO:0007669"/>
    <property type="project" value="TreeGrafter"/>
</dbReference>
<feature type="domain" description="PDZ" evidence="5">
    <location>
        <begin position="1157"/>
        <end position="1241"/>
    </location>
</feature>
<feature type="compositionally biased region" description="Low complexity" evidence="4">
    <location>
        <begin position="804"/>
        <end position="824"/>
    </location>
</feature>
<protein>
    <submittedName>
        <fullName evidence="6">Protein lap4</fullName>
    </submittedName>
</protein>
<feature type="compositionally biased region" description="Polar residues" evidence="4">
    <location>
        <begin position="1645"/>
        <end position="1659"/>
    </location>
</feature>
<feature type="compositionally biased region" description="Polar residues" evidence="4">
    <location>
        <begin position="1797"/>
        <end position="1810"/>
    </location>
</feature>
<dbReference type="GO" id="GO:0014069">
    <property type="term" value="C:postsynaptic density"/>
    <property type="evidence" value="ECO:0007669"/>
    <property type="project" value="TreeGrafter"/>
</dbReference>
<dbReference type="EMBL" id="HBUF01629863">
    <property type="protein sequence ID" value="CAG6782960.1"/>
    <property type="molecule type" value="Transcribed_RNA"/>
</dbReference>
<dbReference type="SMART" id="SM00228">
    <property type="entry name" value="PDZ"/>
    <property type="match status" value="4"/>
</dbReference>
<feature type="region of interest" description="Disordered" evidence="4">
    <location>
        <begin position="511"/>
        <end position="590"/>
    </location>
</feature>
<organism evidence="6">
    <name type="scientific">Cacopsylla melanoneura</name>
    <dbReference type="NCBI Taxonomy" id="428564"/>
    <lineage>
        <taxon>Eukaryota</taxon>
        <taxon>Metazoa</taxon>
        <taxon>Ecdysozoa</taxon>
        <taxon>Arthropoda</taxon>
        <taxon>Hexapoda</taxon>
        <taxon>Insecta</taxon>
        <taxon>Pterygota</taxon>
        <taxon>Neoptera</taxon>
        <taxon>Paraneoptera</taxon>
        <taxon>Hemiptera</taxon>
        <taxon>Sternorrhyncha</taxon>
        <taxon>Psylloidea</taxon>
        <taxon>Psyllidae</taxon>
        <taxon>Psyllinae</taxon>
        <taxon>Cacopsylla</taxon>
    </lineage>
</organism>
<dbReference type="Gene3D" id="3.80.10.10">
    <property type="entry name" value="Ribonuclease Inhibitor"/>
    <property type="match status" value="3"/>
</dbReference>
<dbReference type="CDD" id="cd06702">
    <property type="entry name" value="PDZ3_Scribble-like"/>
    <property type="match status" value="1"/>
</dbReference>
<feature type="compositionally biased region" description="Acidic residues" evidence="4">
    <location>
        <begin position="2304"/>
        <end position="2314"/>
    </location>
</feature>
<feature type="region of interest" description="Disordered" evidence="4">
    <location>
        <begin position="785"/>
        <end position="864"/>
    </location>
</feature>
<dbReference type="InterPro" id="IPR036034">
    <property type="entry name" value="PDZ_sf"/>
</dbReference>
<dbReference type="SMART" id="SM00369">
    <property type="entry name" value="LRR_TYP"/>
    <property type="match status" value="14"/>
</dbReference>
<dbReference type="Pfam" id="PF00595">
    <property type="entry name" value="PDZ"/>
    <property type="match status" value="4"/>
</dbReference>
<feature type="compositionally biased region" description="Low complexity" evidence="4">
    <location>
        <begin position="995"/>
        <end position="1014"/>
    </location>
</feature>
<dbReference type="Pfam" id="PF23598">
    <property type="entry name" value="LRR_14"/>
    <property type="match status" value="1"/>
</dbReference>
<dbReference type="PANTHER" id="PTHR23119:SF44">
    <property type="entry name" value="PROTEIN LAP4"/>
    <property type="match status" value="1"/>
</dbReference>
<dbReference type="PANTHER" id="PTHR23119">
    <property type="entry name" value="DISCS LARGE"/>
    <property type="match status" value="1"/>
</dbReference>
<dbReference type="SMART" id="SM00365">
    <property type="entry name" value="LRR_SD22"/>
    <property type="match status" value="6"/>
</dbReference>
<feature type="region of interest" description="Disordered" evidence="4">
    <location>
        <begin position="425"/>
        <end position="447"/>
    </location>
</feature>
<feature type="region of interest" description="Disordered" evidence="4">
    <location>
        <begin position="961"/>
        <end position="1059"/>
    </location>
</feature>
<dbReference type="InterPro" id="IPR003591">
    <property type="entry name" value="Leu-rich_rpt_typical-subtyp"/>
</dbReference>
<feature type="compositionally biased region" description="Acidic residues" evidence="4">
    <location>
        <begin position="557"/>
        <end position="567"/>
    </location>
</feature>
<evidence type="ECO:0000256" key="1">
    <source>
        <dbReference type="ARBA" id="ARBA00022614"/>
    </source>
</evidence>
<accession>A0A8D9BDJ8</accession>
<sequence length="2351" mass="257895">MFRCIPIFKGCNRQVEYVDKRHCSLPNVPEDILRYSRSLEELLLDANHIRDLPKNFFRLNRLRKLGLSDNEIHRLPPEIQNFENLVELDVSRNDIPDIPDNIKSLKSLQIADFSSNPIHKLPGGFMQLKNLTVLGLNDMSLSSLPADFGLLTSLESLELRENLIKTLPESLAQLVNLERLDLGDNEIDELPPYLGRLPALQELWIDHNQLQHLPSEIGQLKSLTCLDVSENKLEDLPDEIGGLENLTDLHLSQNHVEILPDGIGKLNKLTILKVDQNRLTVLNENIGLCDNLQELILTENFLVELPVSIGNLVKLTNLNVDRNSLHSIPVEIGNLVQLGVLSLRGNKLHYLPNQVGNCKELHVLDVAGNRLQHLPMSLANLNLKAVWLSENQAQPMLKFQTDSDEETGEQVLTCFLLPQLEYRRDNPEQGDVPSDEDYNWEEREASRAHSVKFTDDVMMSETGKDGQTSFVRQNTPHPKELKEKAKKLFNKSKSPNSSLTTEEMVMDGMKNMLKPDTPAASDTEHMSERSVTPHSDVLPPSENYADSTQISERVDSPETEEDYEQAEDMERHVGFDEDVTEGGSSEGLRLHRRDTPHHLKNKRINSNVIATGQVEQILANALKAKPPVEAVENVSTRGGNEESQSVAATGGEINTVGLPLTYPTPPESVREGDLTSSHNETDGLSAIEYREIHIERTQAGLGISIAGGVGSTPFKGDDDGIFISRVTEGGPADLADLRVGDKVLAVNGRSLLGADHYTAVEFLRAAGAVLILNVCREVARLPTGARSELTSTSSTPTFRSVTTSSSLSNSRAPSAASHHSVSASELPPNPPVHSNGPLPYDSTATAPVKSKKVPEPLTGMTEPPTRTYRIYTTLIRDQNGLGFSIAGGKGCKSGSNTDTIFISRITEGGAAERDGKLQIGDRIVSINGVDVEGARHDQAVSMLTGLERFVRIVAERPVSLASPGFDARPPLNYGKSTSSPYSPNSYMANRPNFRTSSPLSPTTTVTPNAAPATNGKPSVVPNTKPRPAPRKLTSSSSVSSETTEAPPTPAPQGPLPAHPITNEEFQAMIPPHFLGKPSETTVSTVTKQEPTQVVTLTIQQPAENGMINGIVFPDSPKTIGKVTETITKSTFTETVVTRVTDNKYIAPVIIEDVVLPKSGPLGFSIIGGTDHSCIPFGQHRPGIFISHIVPGGVAANSGKLRMGDRILAVNGKDMSRVTHEEAVLALLEPCQEIVLKIQHDPHPEGFQLNVIVIFPLEITLLRQESEKLGMHIKGGLRGQRGNPLDKNDEGVFITKINSGGAAKRDGRLKVGMRLLEVNGVSLLGASHQEAVNTLRYSGHQISLTVCKGYERGDIERRTSTSEGSRSMTQSMSSLDREDLDTDVFKQEEEMKKEMVEWEKQEEEERRENNLELDEVREKSTPEMVLDVVKAAEQLALVGAKENPGAAIPPKSPGPGSRSAGESIKTTTVVMSKHTLQTPQTPPPERSPVSSQLGSRVSSPSSSADTLIPAYSARTTKIQYIPNAPELTDQGNKPAAAPLKKKVRFGSDLSQSTPQLPIKYNSPPKPAVGPLPLREILTGSIQSSPSKFKSELNLSSSACPPLSVKLKDIPEPKSPVKIKEQICTVVAKDLGVKSTPEVDIVPSRRSPPQSIEQTDRSTPTLKTNQISLSHENLKKIVSESDQLRDVKQETRTVSYVPVPFTLVTPYFYPAVLQHNPLILTPVPSTSQPNHTYLTAEVNPSQATQTSLSFEEYCTNSNRALEPTASSQTSKIPIKPALSPQTSKRPVPLKKTKSESEQPSHSLDNVSTDSNALQTNSYRTNLQLFGYKPVTSECTKHKVLTNEITKPGTTGDNSTVSRTTGNNLYHCRPVSVVSEEEYYSFPSDTSEQAPPVNYSTLPRTISSPSWQEIFANTPPLQLPDPSSSLESALSIDPIVGSRAPSARPIPHPNKLQNVNNNTGDDAPASPPQSSSTAPSTPSSAPVTDPTPTLVPPPSNGQPAKKASVSDRMKFFEKAMEESTHPSPKPERVFSFLSQDEIEKLKQEEERKIATLSREELKNLSRTISVDEEDEEDGVRKLESETTETVTSLNHTLPKVNEHQVSDNISFSTVRTAKAENRMKQKMLQEGLISDDEDKDLSPAEQRALRAEKRAAWRQARLKSLEQDALQAQFVIKKMTEMMDNKTMPEPTNNNNNINNNGTLVENSPASNNINNNIVTTGSYLDNEPQLRPSSQDFPQLRLVESPGQTKVRETETVLGETVMTKTEEYVDEQGKLCMRTYEIIEKVIEKEVETTREKIISLELSAPKQEEDEEEDEEGESTTPTTPPANLSEDPLAQTNAKRKRNKKKKGKKTNSK</sequence>